<dbReference type="AlphaFoldDB" id="A0A4R3Z6N2"/>
<sequence length="164" mass="18796">MDQGDVNFAVESAPQSTFLLSWVAYVRPTVLFFVLVIIGLIVSQSANNAIIILIGYAVIFAAILKLIYDVMWLKRVRLYYNQDGVWIYSGILPWNKGVSGVKWRDIDEATYYTGFISWLTKSYRIRVGHRFTKSSEMFLSHVKRGNVAVAAINETLMREFRDAE</sequence>
<dbReference type="RefSeq" id="WP_131863389.1">
    <property type="nucleotide sequence ID" value="NZ_SMCR01000001.1"/>
</dbReference>
<dbReference type="Proteomes" id="UP000295719">
    <property type="component" value="Unassembled WGS sequence"/>
</dbReference>
<keyword evidence="1" id="KW-0472">Membrane</keyword>
<keyword evidence="1" id="KW-1133">Transmembrane helix</keyword>
<reference evidence="2 3" key="1">
    <citation type="submission" date="2019-03" db="EMBL/GenBank/DDBJ databases">
        <title>Genomic Encyclopedia of Type Strains, Phase IV (KMG-IV): sequencing the most valuable type-strain genomes for metagenomic binning, comparative biology and taxonomic classification.</title>
        <authorList>
            <person name="Goeker M."/>
        </authorList>
    </citation>
    <scope>NUCLEOTIDE SEQUENCE [LARGE SCALE GENOMIC DNA]</scope>
    <source>
        <strain evidence="2 3">DSM 19580</strain>
    </source>
</reference>
<feature type="transmembrane region" description="Helical" evidence="1">
    <location>
        <begin position="22"/>
        <end position="43"/>
    </location>
</feature>
<comment type="caution">
    <text evidence="2">The sequence shown here is derived from an EMBL/GenBank/DDBJ whole genome shotgun (WGS) entry which is preliminary data.</text>
</comment>
<proteinExistence type="predicted"/>
<accession>A0A4R3Z6N2</accession>
<evidence type="ECO:0000313" key="2">
    <source>
        <dbReference type="EMBL" id="TCV99850.1"/>
    </source>
</evidence>
<dbReference type="EMBL" id="SMCR01000001">
    <property type="protein sequence ID" value="TCV99850.1"/>
    <property type="molecule type" value="Genomic_DNA"/>
</dbReference>
<name>A0A4R3Z6N2_9GAMM</name>
<keyword evidence="3" id="KW-1185">Reference proteome</keyword>
<evidence type="ECO:0000256" key="1">
    <source>
        <dbReference type="SAM" id="Phobius"/>
    </source>
</evidence>
<dbReference type="OrthoDB" id="9154303at2"/>
<feature type="transmembrane region" description="Helical" evidence="1">
    <location>
        <begin position="49"/>
        <end position="68"/>
    </location>
</feature>
<protein>
    <submittedName>
        <fullName evidence="2">Uncharacterized protein</fullName>
    </submittedName>
</protein>
<keyword evidence="1" id="KW-0812">Transmembrane</keyword>
<evidence type="ECO:0000313" key="3">
    <source>
        <dbReference type="Proteomes" id="UP000295719"/>
    </source>
</evidence>
<organism evidence="2 3">
    <name type="scientific">Biostraticola tofi</name>
    <dbReference type="NCBI Taxonomy" id="466109"/>
    <lineage>
        <taxon>Bacteria</taxon>
        <taxon>Pseudomonadati</taxon>
        <taxon>Pseudomonadota</taxon>
        <taxon>Gammaproteobacteria</taxon>
        <taxon>Enterobacterales</taxon>
        <taxon>Bruguierivoracaceae</taxon>
        <taxon>Biostraticola</taxon>
    </lineage>
</organism>
<gene>
    <name evidence="2" type="ORF">EDC52_101187</name>
</gene>